<name>A0A8C0WGN7_CASCN</name>
<dbReference type="Ensembl" id="ENSCCNT00000014956.1">
    <property type="protein sequence ID" value="ENSCCNP00000011419.1"/>
    <property type="gene ID" value="ENSCCNG00000011849.1"/>
</dbReference>
<evidence type="ECO:0000256" key="4">
    <source>
        <dbReference type="ARBA" id="ARBA00023170"/>
    </source>
</evidence>
<protein>
    <recommendedName>
        <fullName evidence="7">Ig-like domain-containing protein</fullName>
    </recommendedName>
</protein>
<keyword evidence="6" id="KW-1279">T cell receptor</keyword>
<dbReference type="SUPFAM" id="SSF48726">
    <property type="entry name" value="Immunoglobulin"/>
    <property type="match status" value="1"/>
</dbReference>
<organism evidence="8">
    <name type="scientific">Castor canadensis</name>
    <name type="common">American beaver</name>
    <dbReference type="NCBI Taxonomy" id="51338"/>
    <lineage>
        <taxon>Eukaryota</taxon>
        <taxon>Metazoa</taxon>
        <taxon>Chordata</taxon>
        <taxon>Craniata</taxon>
        <taxon>Vertebrata</taxon>
        <taxon>Euteleostomi</taxon>
        <taxon>Mammalia</taxon>
        <taxon>Eutheria</taxon>
        <taxon>Euarchontoglires</taxon>
        <taxon>Glires</taxon>
        <taxon>Rodentia</taxon>
        <taxon>Castorimorpha</taxon>
        <taxon>Castoridae</taxon>
        <taxon>Castor</taxon>
    </lineage>
</organism>
<keyword evidence="4" id="KW-0675">Receptor</keyword>
<dbReference type="Pfam" id="PF07686">
    <property type="entry name" value="V-set"/>
    <property type="match status" value="1"/>
</dbReference>
<dbReference type="SMART" id="SM00409">
    <property type="entry name" value="IG"/>
    <property type="match status" value="1"/>
</dbReference>
<accession>A0A8C0WGN7</accession>
<evidence type="ECO:0000256" key="3">
    <source>
        <dbReference type="ARBA" id="ARBA00023130"/>
    </source>
</evidence>
<dbReference type="InterPro" id="IPR003599">
    <property type="entry name" value="Ig_sub"/>
</dbReference>
<keyword evidence="2" id="KW-0391">Immunity</keyword>
<dbReference type="AlphaFoldDB" id="A0A8C0WGN7"/>
<dbReference type="PANTHER" id="PTHR19367">
    <property type="entry name" value="T-CELL RECEPTOR ALPHA CHAIN V REGION"/>
    <property type="match status" value="1"/>
</dbReference>
<keyword evidence="3" id="KW-1064">Adaptive immunity</keyword>
<dbReference type="InterPro" id="IPR007110">
    <property type="entry name" value="Ig-like_dom"/>
</dbReference>
<dbReference type="PROSITE" id="PS50835">
    <property type="entry name" value="IG_LIKE"/>
    <property type="match status" value="1"/>
</dbReference>
<dbReference type="Gene3D" id="2.60.40.10">
    <property type="entry name" value="Immunoglobulins"/>
    <property type="match status" value="1"/>
</dbReference>
<keyword evidence="1" id="KW-0732">Signal</keyword>
<evidence type="ECO:0000256" key="1">
    <source>
        <dbReference type="ARBA" id="ARBA00022729"/>
    </source>
</evidence>
<dbReference type="PANTHER" id="PTHR19367:SF43">
    <property type="entry name" value="T CELL RECEPTOR ALPHA VARIABLE 6-4-RELATED"/>
    <property type="match status" value="1"/>
</dbReference>
<dbReference type="InterPro" id="IPR013783">
    <property type="entry name" value="Ig-like_fold"/>
</dbReference>
<evidence type="ECO:0000256" key="6">
    <source>
        <dbReference type="ARBA" id="ARBA00043266"/>
    </source>
</evidence>
<dbReference type="InterPro" id="IPR036179">
    <property type="entry name" value="Ig-like_dom_sf"/>
</dbReference>
<sequence>SLDLQGTLQGDIDLFLPGRAHGNSVTQKEGEVTLSEGAFLTINCTYTAKGYPELSWYVQYPGESLQLLFRVTKSGEKGSHRGFEATYNRETTSFHLEKATVHKSDSARYYCVLGDTVAETTAGAEHKLSSSRDLAAGCLLWNPSGLSTGFWSPPPSVDSFL</sequence>
<evidence type="ECO:0000256" key="2">
    <source>
        <dbReference type="ARBA" id="ARBA00022859"/>
    </source>
</evidence>
<proteinExistence type="predicted"/>
<dbReference type="GO" id="GO:0042101">
    <property type="term" value="C:T cell receptor complex"/>
    <property type="evidence" value="ECO:0007669"/>
    <property type="project" value="UniProtKB-KW"/>
</dbReference>
<dbReference type="InterPro" id="IPR051287">
    <property type="entry name" value="TCR_variable_region"/>
</dbReference>
<dbReference type="GO" id="GO:0002250">
    <property type="term" value="P:adaptive immune response"/>
    <property type="evidence" value="ECO:0007669"/>
    <property type="project" value="UniProtKB-KW"/>
</dbReference>
<reference evidence="8" key="1">
    <citation type="submission" date="2023-09" db="UniProtKB">
        <authorList>
            <consortium name="Ensembl"/>
        </authorList>
    </citation>
    <scope>IDENTIFICATION</scope>
</reference>
<evidence type="ECO:0000259" key="7">
    <source>
        <dbReference type="PROSITE" id="PS50835"/>
    </source>
</evidence>
<feature type="domain" description="Ig-like" evidence="7">
    <location>
        <begin position="17"/>
        <end position="129"/>
    </location>
</feature>
<evidence type="ECO:0000313" key="8">
    <source>
        <dbReference type="Ensembl" id="ENSCCNP00000011419.1"/>
    </source>
</evidence>
<keyword evidence="5" id="KW-0393">Immunoglobulin domain</keyword>
<dbReference type="InterPro" id="IPR013106">
    <property type="entry name" value="Ig_V-set"/>
</dbReference>
<evidence type="ECO:0000256" key="5">
    <source>
        <dbReference type="ARBA" id="ARBA00023319"/>
    </source>
</evidence>